<proteinExistence type="inferred from homology"/>
<reference evidence="8 9" key="1">
    <citation type="submission" date="2016-04" db="EMBL/GenBank/DDBJ databases">
        <title>The genome of Intoshia linei affirms orthonectids as highly simplified spiralians.</title>
        <authorList>
            <person name="Mikhailov K.V."/>
            <person name="Slusarev G.S."/>
            <person name="Nikitin M.A."/>
            <person name="Logacheva M.D."/>
            <person name="Penin A."/>
            <person name="Aleoshin V."/>
            <person name="Panchin Y.V."/>
        </authorList>
    </citation>
    <scope>NUCLEOTIDE SEQUENCE [LARGE SCALE GENOMIC DNA]</scope>
    <source>
        <strain evidence="8">Intl2013</strain>
        <tissue evidence="8">Whole animal</tissue>
    </source>
</reference>
<dbReference type="OrthoDB" id="438545at2759"/>
<dbReference type="PANTHER" id="PTHR21547:SF0">
    <property type="entry name" value="CLUSTERIN-ASSOCIATED PROTEIN 1"/>
    <property type="match status" value="1"/>
</dbReference>
<dbReference type="GO" id="GO:0005929">
    <property type="term" value="C:cilium"/>
    <property type="evidence" value="ECO:0007669"/>
    <property type="project" value="UniProtKB-SubCell"/>
</dbReference>
<comment type="subcellular location">
    <subcellularLocation>
        <location evidence="1">Cell projection</location>
        <location evidence="1">Cilium</location>
    </subcellularLocation>
</comment>
<comment type="similarity">
    <text evidence="2">Belongs to the CLUAP1 family.</text>
</comment>
<keyword evidence="9" id="KW-1185">Reference proteome</keyword>
<keyword evidence="3" id="KW-0970">Cilium biogenesis/degradation</keyword>
<evidence type="ECO:0000313" key="9">
    <source>
        <dbReference type="Proteomes" id="UP000078046"/>
    </source>
</evidence>
<keyword evidence="6" id="KW-0966">Cell projection</keyword>
<evidence type="ECO:0000256" key="6">
    <source>
        <dbReference type="ARBA" id="ARBA00023273"/>
    </source>
</evidence>
<feature type="region of interest" description="Disordered" evidence="7">
    <location>
        <begin position="308"/>
        <end position="380"/>
    </location>
</feature>
<dbReference type="AlphaFoldDB" id="A0A177BD85"/>
<comment type="caution">
    <text evidence="8">The sequence shown here is derived from an EMBL/GenBank/DDBJ whole genome shotgun (WGS) entry which is preliminary data.</text>
</comment>
<gene>
    <name evidence="8" type="ORF">A3Q56_00548</name>
</gene>
<evidence type="ECO:0000256" key="2">
    <source>
        <dbReference type="ARBA" id="ARBA00008340"/>
    </source>
</evidence>
<keyword evidence="5" id="KW-0969">Cilium</keyword>
<dbReference type="Pfam" id="PF10234">
    <property type="entry name" value="Cluap1"/>
    <property type="match status" value="1"/>
</dbReference>
<protein>
    <submittedName>
        <fullName evidence="8">Clusterin-associated protein 1</fullName>
    </submittedName>
</protein>
<sequence length="380" mass="44887">MSYRERRNFIECMRTLGMPEIISYQSFTQPNFPLVVRTLKWLIERIRYDPTYELHQNISTEQGRILFIKSVESFMISRAQLKVNIKRLYMADGYAVRELLKLAKVLYQATTKCITKESVDDILNKNEAFVPFDISRKIEDLRELRRLSDVITETGTLIYEMLNKEIEQRSIREFTLNKQINITDIEKSLKNAIVLVQKSIENIEKDTQKVKGDSKNIESKINKKTAELTRNSKRLETLQNVRPAYMDEFETYEEELKVLYERYMDVFRNKHQYEVLIQEYTKKNIEFQKEIQNRISRLSSNENLASISSDASSSESKYSNENNDIEFNLDSDNSNISVDYDKNSDSEYETEIPRNAKSGRINRAKSSKPRYNPEDDDNYF</sequence>
<evidence type="ECO:0000256" key="7">
    <source>
        <dbReference type="SAM" id="MobiDB-lite"/>
    </source>
</evidence>
<keyword evidence="4" id="KW-0175">Coiled coil</keyword>
<dbReference type="GO" id="GO:0030992">
    <property type="term" value="C:intraciliary transport particle B"/>
    <property type="evidence" value="ECO:0007669"/>
    <property type="project" value="TreeGrafter"/>
</dbReference>
<evidence type="ECO:0000313" key="8">
    <source>
        <dbReference type="EMBL" id="OAF71653.1"/>
    </source>
</evidence>
<dbReference type="GO" id="GO:0060271">
    <property type="term" value="P:cilium assembly"/>
    <property type="evidence" value="ECO:0007669"/>
    <property type="project" value="TreeGrafter"/>
</dbReference>
<accession>A0A177BD85</accession>
<dbReference type="EMBL" id="LWCA01000034">
    <property type="protein sequence ID" value="OAF71653.1"/>
    <property type="molecule type" value="Genomic_DNA"/>
</dbReference>
<dbReference type="Proteomes" id="UP000078046">
    <property type="component" value="Unassembled WGS sequence"/>
</dbReference>
<evidence type="ECO:0000256" key="5">
    <source>
        <dbReference type="ARBA" id="ARBA00023069"/>
    </source>
</evidence>
<name>A0A177BD85_9BILA</name>
<dbReference type="GO" id="GO:0005815">
    <property type="term" value="C:microtubule organizing center"/>
    <property type="evidence" value="ECO:0007669"/>
    <property type="project" value="TreeGrafter"/>
</dbReference>
<organism evidence="8 9">
    <name type="scientific">Intoshia linei</name>
    <dbReference type="NCBI Taxonomy" id="1819745"/>
    <lineage>
        <taxon>Eukaryota</taxon>
        <taxon>Metazoa</taxon>
        <taxon>Spiralia</taxon>
        <taxon>Lophotrochozoa</taxon>
        <taxon>Mesozoa</taxon>
        <taxon>Orthonectida</taxon>
        <taxon>Rhopaluridae</taxon>
        <taxon>Intoshia</taxon>
    </lineage>
</organism>
<dbReference type="PANTHER" id="PTHR21547">
    <property type="entry name" value="CLUSTERIN ASSOCIATED PROTEIN 1"/>
    <property type="match status" value="1"/>
</dbReference>
<evidence type="ECO:0000256" key="1">
    <source>
        <dbReference type="ARBA" id="ARBA00004138"/>
    </source>
</evidence>
<dbReference type="InterPro" id="IPR019366">
    <property type="entry name" value="Clusterin-associated_protein-1"/>
</dbReference>
<feature type="compositionally biased region" description="Low complexity" evidence="7">
    <location>
        <begin position="308"/>
        <end position="319"/>
    </location>
</feature>
<evidence type="ECO:0000256" key="4">
    <source>
        <dbReference type="ARBA" id="ARBA00023054"/>
    </source>
</evidence>
<evidence type="ECO:0000256" key="3">
    <source>
        <dbReference type="ARBA" id="ARBA00022794"/>
    </source>
</evidence>